<proteinExistence type="predicted"/>
<evidence type="ECO:0000313" key="4">
    <source>
        <dbReference type="Proteomes" id="UP000035350"/>
    </source>
</evidence>
<evidence type="ECO:0000256" key="1">
    <source>
        <dbReference type="SAM" id="MobiDB-lite"/>
    </source>
</evidence>
<feature type="region of interest" description="Disordered" evidence="1">
    <location>
        <begin position="22"/>
        <end position="120"/>
    </location>
</feature>
<reference evidence="4" key="2">
    <citation type="submission" date="2015-04" db="EMBL/GenBank/DDBJ databases">
        <title>Draft Genome Sequences of Eight Spore-Forming Food Isolates of Bacillus cereus Genome sequencing.</title>
        <authorList>
            <person name="Krawcyk A.O."/>
            <person name="de Jong A."/>
            <person name="Eijlander R.T."/>
            <person name="Berendsen E.M."/>
            <person name="Holsappel S."/>
            <person name="Wells-Bennik M."/>
            <person name="Kuipers O.P."/>
        </authorList>
    </citation>
    <scope>NUCLEOTIDE SEQUENCE [LARGE SCALE GENOMIC DNA]</scope>
    <source>
        <strain evidence="4">B4147</strain>
    </source>
</reference>
<comment type="caution">
    <text evidence="3">The sequence shown here is derived from an EMBL/GenBank/DDBJ whole genome shotgun (WGS) entry which is preliminary data.</text>
</comment>
<protein>
    <recommendedName>
        <fullName evidence="2">DUF7852 domain-containing protein</fullName>
    </recommendedName>
</protein>
<name>A0A0G8C1N3_9BACI</name>
<organism evidence="3 4">
    <name type="scientific">Bacillus wiedmannii</name>
    <dbReference type="NCBI Taxonomy" id="1890302"/>
    <lineage>
        <taxon>Bacteria</taxon>
        <taxon>Bacillati</taxon>
        <taxon>Bacillota</taxon>
        <taxon>Bacilli</taxon>
        <taxon>Bacillales</taxon>
        <taxon>Bacillaceae</taxon>
        <taxon>Bacillus</taxon>
        <taxon>Bacillus cereus group</taxon>
    </lineage>
</organism>
<dbReference type="PATRIC" id="fig|1396.433.peg.5256"/>
<dbReference type="InterPro" id="IPR057174">
    <property type="entry name" value="DUF7852"/>
</dbReference>
<sequence length="382" mass="44157">MKNPWVGKKIWNKVYKGEILIDQEQSHEIRENKKSKQTDSEKKEKAIQVEKEGKGPERKVKAIQAEKENKETKSKKEEKAIQAEKESKETKSKKEEKTIQAEKENKEPEPQKEEKANESEKKIEKIFLGKEHKTSGLEGKSIDSESKIANSERSIEVKTPFSIISDVTSFKKSPNMNVKNQEVYVFRNEEDARGRELDSTLLTTMEYYHGEIDCNLVSSNLHEKRVLLELSNQKEKGNIEEGWVGSSSWIPIHGIILEKEVEADVNNYITAKLPIEIGRYKGEISLIEKIVFKETVIEIKEVSQEIIVTNKEFLLPKIIKKGKNPSIIEKGSLRVEGYIFQCIEFTSEQSENHDKIYQLMQNIILELNVQLLQEQEVRVRIT</sequence>
<feature type="domain" description="DUF7852" evidence="2">
    <location>
        <begin position="153"/>
        <end position="377"/>
    </location>
</feature>
<dbReference type="RefSeq" id="WP_046959705.1">
    <property type="nucleotide sequence ID" value="NZ_LCYN01000031.1"/>
</dbReference>
<dbReference type="NCBIfam" id="NF045793">
    <property type="entry name" value="BC_2427_fam"/>
    <property type="match status" value="1"/>
</dbReference>
<dbReference type="AlphaFoldDB" id="A0A0G8C1N3"/>
<dbReference type="Proteomes" id="UP000035350">
    <property type="component" value="Unassembled WGS sequence"/>
</dbReference>
<reference evidence="3 4" key="1">
    <citation type="journal article" date="2015" name="Genome Announc.">
        <title>Next-Generation Whole-Genome Sequencing of Eight Strains of Bacillus cereus, Isolated from Food.</title>
        <authorList>
            <person name="Krawczyk A.O."/>
            <person name="de Jong A."/>
            <person name="Eijlander R.T."/>
            <person name="Berendsen E.M."/>
            <person name="Holsappel S."/>
            <person name="Wells-Bennik M.H."/>
            <person name="Kuipers O.P."/>
        </authorList>
    </citation>
    <scope>NUCLEOTIDE SEQUENCE [LARGE SCALE GENOMIC DNA]</scope>
    <source>
        <strain evidence="3 4">B4147</strain>
    </source>
</reference>
<evidence type="ECO:0000259" key="2">
    <source>
        <dbReference type="Pfam" id="PF25250"/>
    </source>
</evidence>
<feature type="compositionally biased region" description="Basic and acidic residues" evidence="1">
    <location>
        <begin position="24"/>
        <end position="120"/>
    </location>
</feature>
<gene>
    <name evidence="3" type="ORF">B4147_2525</name>
</gene>
<accession>A0A0G8C1N3</accession>
<dbReference type="Pfam" id="PF25250">
    <property type="entry name" value="DUF7852"/>
    <property type="match status" value="1"/>
</dbReference>
<dbReference type="EMBL" id="LCYN01000031">
    <property type="protein sequence ID" value="KKZ93289.1"/>
    <property type="molecule type" value="Genomic_DNA"/>
</dbReference>
<evidence type="ECO:0000313" key="3">
    <source>
        <dbReference type="EMBL" id="KKZ93289.1"/>
    </source>
</evidence>